<dbReference type="InterPro" id="IPR052028">
    <property type="entry name" value="HipA_Ser/Thr_kinase"/>
</dbReference>
<name>A0ABQ1JXC8_9GAMM</name>
<comment type="caution">
    <text evidence="5">The sequence shown here is derived from an EMBL/GenBank/DDBJ whole genome shotgun (WGS) entry which is preliminary data.</text>
</comment>
<keyword evidence="2" id="KW-0808">Transferase</keyword>
<dbReference type="Proteomes" id="UP000617555">
    <property type="component" value="Unassembled WGS sequence"/>
</dbReference>
<organism evidence="5 6">
    <name type="scientific">Shewanella inventionis</name>
    <dbReference type="NCBI Taxonomy" id="1738770"/>
    <lineage>
        <taxon>Bacteria</taxon>
        <taxon>Pseudomonadati</taxon>
        <taxon>Pseudomonadota</taxon>
        <taxon>Gammaproteobacteria</taxon>
        <taxon>Alteromonadales</taxon>
        <taxon>Shewanellaceae</taxon>
        <taxon>Shewanella</taxon>
    </lineage>
</organism>
<keyword evidence="6" id="KW-1185">Reference proteome</keyword>
<protein>
    <recommendedName>
        <fullName evidence="4">HipA-like C-terminal domain-containing protein</fullName>
    </recommendedName>
</protein>
<reference evidence="6" key="1">
    <citation type="journal article" date="2019" name="Int. J. Syst. Evol. Microbiol.">
        <title>The Global Catalogue of Microorganisms (GCM) 10K type strain sequencing project: providing services to taxonomists for standard genome sequencing and annotation.</title>
        <authorList>
            <consortium name="The Broad Institute Genomics Platform"/>
            <consortium name="The Broad Institute Genome Sequencing Center for Infectious Disease"/>
            <person name="Wu L."/>
            <person name="Ma J."/>
        </authorList>
    </citation>
    <scope>NUCLEOTIDE SEQUENCE [LARGE SCALE GENOMIC DNA]</scope>
    <source>
        <strain evidence="6">CGMCC 1.15339</strain>
    </source>
</reference>
<accession>A0ABQ1JXC8</accession>
<evidence type="ECO:0000256" key="2">
    <source>
        <dbReference type="ARBA" id="ARBA00022679"/>
    </source>
</evidence>
<dbReference type="RefSeq" id="WP_248957954.1">
    <property type="nucleotide sequence ID" value="NZ_JAKILS010000086.1"/>
</dbReference>
<evidence type="ECO:0000313" key="6">
    <source>
        <dbReference type="Proteomes" id="UP000617555"/>
    </source>
</evidence>
<comment type="similarity">
    <text evidence="1">Belongs to the HipA Ser/Thr kinase family.</text>
</comment>
<dbReference type="EMBL" id="BMII01000072">
    <property type="protein sequence ID" value="GGB77221.1"/>
    <property type="molecule type" value="Genomic_DNA"/>
</dbReference>
<sequence length="187" mass="20940">MLGMESVYSVLDIAPATMMEHGEVIRALIEVFTLKSDNSETTTFLDVEDGIAAFVIEWVRRDLLNIAFGNSDNHGRNTSFIKQNNHVSLAPIYDFAPMKADPEMISRTFIWGADLELGGQYDFVKIANSLADLIEPKALLDALAQTAIELVELKQRLGNRGVPQSILSFPSMGYENLEKKFKTWKLL</sequence>
<gene>
    <name evidence="5" type="ORF">GCM10011607_41780</name>
</gene>
<proteinExistence type="inferred from homology"/>
<evidence type="ECO:0000313" key="5">
    <source>
        <dbReference type="EMBL" id="GGB77221.1"/>
    </source>
</evidence>
<feature type="domain" description="HipA-like C-terminal" evidence="4">
    <location>
        <begin position="52"/>
        <end position="147"/>
    </location>
</feature>
<evidence type="ECO:0000259" key="4">
    <source>
        <dbReference type="Pfam" id="PF07804"/>
    </source>
</evidence>
<dbReference type="PANTHER" id="PTHR37419:SF8">
    <property type="entry name" value="TOXIN YJJJ"/>
    <property type="match status" value="1"/>
</dbReference>
<keyword evidence="3" id="KW-0418">Kinase</keyword>
<dbReference type="PANTHER" id="PTHR37419">
    <property type="entry name" value="SERINE/THREONINE-PROTEIN KINASE TOXIN HIPA"/>
    <property type="match status" value="1"/>
</dbReference>
<evidence type="ECO:0000256" key="1">
    <source>
        <dbReference type="ARBA" id="ARBA00010164"/>
    </source>
</evidence>
<dbReference type="InterPro" id="IPR012893">
    <property type="entry name" value="HipA-like_C"/>
</dbReference>
<evidence type="ECO:0000256" key="3">
    <source>
        <dbReference type="ARBA" id="ARBA00022777"/>
    </source>
</evidence>
<dbReference type="Pfam" id="PF07804">
    <property type="entry name" value="HipA_C"/>
    <property type="match status" value="1"/>
</dbReference>